<dbReference type="PROSITE" id="PS00018">
    <property type="entry name" value="EF_HAND_1"/>
    <property type="match status" value="2"/>
</dbReference>
<dbReference type="Gene3D" id="1.10.238.10">
    <property type="entry name" value="EF-hand"/>
    <property type="match status" value="1"/>
</dbReference>
<dbReference type="InterPro" id="IPR011992">
    <property type="entry name" value="EF-hand-dom_pair"/>
</dbReference>
<accession>A0ABQ9EN47</accession>
<dbReference type="InterPro" id="IPR002048">
    <property type="entry name" value="EF_hand_dom"/>
</dbReference>
<dbReference type="Pfam" id="PF13499">
    <property type="entry name" value="EF-hand_7"/>
    <property type="match status" value="1"/>
</dbReference>
<dbReference type="InterPro" id="IPR018247">
    <property type="entry name" value="EF_Hand_1_Ca_BS"/>
</dbReference>
<reference evidence="3 4" key="1">
    <citation type="submission" date="2022-12" db="EMBL/GenBank/DDBJ databases">
        <title>Chromosome-level genome of Tegillarca granosa.</title>
        <authorList>
            <person name="Kim J."/>
        </authorList>
    </citation>
    <scope>NUCLEOTIDE SEQUENCE [LARGE SCALE GENOMIC DNA]</scope>
    <source>
        <strain evidence="3">Teg-2019</strain>
        <tissue evidence="3">Adductor muscle</tissue>
    </source>
</reference>
<dbReference type="PROSITE" id="PS50222">
    <property type="entry name" value="EF_HAND_2"/>
    <property type="match status" value="1"/>
</dbReference>
<name>A0ABQ9EN47_TEGGR</name>
<protein>
    <recommendedName>
        <fullName evidence="2">EF-hand domain-containing protein</fullName>
    </recommendedName>
</protein>
<keyword evidence="1" id="KW-0106">Calcium</keyword>
<keyword evidence="4" id="KW-1185">Reference proteome</keyword>
<gene>
    <name evidence="3" type="ORF">KUTeg_015719</name>
</gene>
<evidence type="ECO:0000259" key="2">
    <source>
        <dbReference type="PROSITE" id="PS50222"/>
    </source>
</evidence>
<dbReference type="SMART" id="SM00054">
    <property type="entry name" value="EFh"/>
    <property type="match status" value="3"/>
</dbReference>
<evidence type="ECO:0000313" key="3">
    <source>
        <dbReference type="EMBL" id="KAJ8306678.1"/>
    </source>
</evidence>
<organism evidence="3 4">
    <name type="scientific">Tegillarca granosa</name>
    <name type="common">Malaysian cockle</name>
    <name type="synonym">Anadara granosa</name>
    <dbReference type="NCBI Taxonomy" id="220873"/>
    <lineage>
        <taxon>Eukaryota</taxon>
        <taxon>Metazoa</taxon>
        <taxon>Spiralia</taxon>
        <taxon>Lophotrochozoa</taxon>
        <taxon>Mollusca</taxon>
        <taxon>Bivalvia</taxon>
        <taxon>Autobranchia</taxon>
        <taxon>Pteriomorphia</taxon>
        <taxon>Arcoida</taxon>
        <taxon>Arcoidea</taxon>
        <taxon>Arcidae</taxon>
        <taxon>Tegillarca</taxon>
    </lineage>
</organism>
<sequence length="266" mass="31204">MLYWILEFKKMCFEFLRISETQSARNAKGKSSVSKMRAVKGLFTSAKARFKSGGTRMGIVLGLFNPELSPFQKKKLLHEFHTFFDLNKDGMLEWKDFDLARQKICEMSGWKPGTDKYIKTHDLFVTIWRKLSDIGDENMDGKITTDEWLRMWEKFNEQCIKETKKENEESPEKKVPDWLQAYIEYKFNLYDRTGDGKIDVDEFEYVLSDFGVPPKDARSAFLMFSQNNEKKVDLEYFKELCSDYYRSDDPGALGNFITGKLVFADE</sequence>
<proteinExistence type="predicted"/>
<dbReference type="EMBL" id="JARBDR010000811">
    <property type="protein sequence ID" value="KAJ8306678.1"/>
    <property type="molecule type" value="Genomic_DNA"/>
</dbReference>
<comment type="caution">
    <text evidence="3">The sequence shown here is derived from an EMBL/GenBank/DDBJ whole genome shotgun (WGS) entry which is preliminary data.</text>
</comment>
<feature type="domain" description="EF-hand" evidence="2">
    <location>
        <begin position="178"/>
        <end position="213"/>
    </location>
</feature>
<dbReference type="Proteomes" id="UP001217089">
    <property type="component" value="Unassembled WGS sequence"/>
</dbReference>
<evidence type="ECO:0000256" key="1">
    <source>
        <dbReference type="ARBA" id="ARBA00022837"/>
    </source>
</evidence>
<dbReference type="SUPFAM" id="SSF47473">
    <property type="entry name" value="EF-hand"/>
    <property type="match status" value="1"/>
</dbReference>
<evidence type="ECO:0000313" key="4">
    <source>
        <dbReference type="Proteomes" id="UP001217089"/>
    </source>
</evidence>
<dbReference type="Pfam" id="PF13202">
    <property type="entry name" value="EF-hand_5"/>
    <property type="match status" value="1"/>
</dbReference>